<dbReference type="RefSeq" id="WP_074746803.1">
    <property type="nucleotide sequence ID" value="NZ_FNYS01000013.1"/>
</dbReference>
<dbReference type="EMBL" id="FNYS01000013">
    <property type="protein sequence ID" value="SEJ13435.1"/>
    <property type="molecule type" value="Genomic_DNA"/>
</dbReference>
<reference evidence="2 3" key="1">
    <citation type="submission" date="2016-10" db="EMBL/GenBank/DDBJ databases">
        <authorList>
            <person name="de Groot N.N."/>
        </authorList>
    </citation>
    <scope>NUCLEOTIDE SEQUENCE [LARGE SCALE GENOMIC DNA]</scope>
    <source>
        <strain evidence="2 3">DSM 23048</strain>
    </source>
</reference>
<feature type="transmembrane region" description="Helical" evidence="1">
    <location>
        <begin position="61"/>
        <end position="82"/>
    </location>
</feature>
<gene>
    <name evidence="2" type="ORF">SAMN04488018_11350</name>
</gene>
<feature type="transmembrane region" description="Helical" evidence="1">
    <location>
        <begin position="34"/>
        <end position="55"/>
    </location>
</feature>
<proteinExistence type="predicted"/>
<evidence type="ECO:0000256" key="1">
    <source>
        <dbReference type="SAM" id="Phobius"/>
    </source>
</evidence>
<organism evidence="2 3">
    <name type="scientific">Myroides marinus</name>
    <dbReference type="NCBI Taxonomy" id="703342"/>
    <lineage>
        <taxon>Bacteria</taxon>
        <taxon>Pseudomonadati</taxon>
        <taxon>Bacteroidota</taxon>
        <taxon>Flavobacteriia</taxon>
        <taxon>Flavobacteriales</taxon>
        <taxon>Flavobacteriaceae</taxon>
        <taxon>Myroides</taxon>
    </lineage>
</organism>
<sequence>MNKGVLFQEYKGCYDKARSRNTVLTESEKKRKKLFLWIGAILGAIVGFFFARTYFNEEPWSYQGLITQLGSFGFIFLLLYSFDVHKAIKVFKNNWIENLKGILKGDWRTQCMKKDEQINFKENLIKHKILLNGNEQKNHEILEADIQCFLSITGRKALGFKENFSVNTKIIVFFMGGLWATYIKDISENNSLLNAIFISLMLLVLILAFRIYINRVVLDEARECLVICDELTEIKNDIIRKEN</sequence>
<evidence type="ECO:0000313" key="3">
    <source>
        <dbReference type="Proteomes" id="UP000183077"/>
    </source>
</evidence>
<dbReference type="GeneID" id="82257793"/>
<feature type="transmembrane region" description="Helical" evidence="1">
    <location>
        <begin position="195"/>
        <end position="213"/>
    </location>
</feature>
<evidence type="ECO:0000313" key="2">
    <source>
        <dbReference type="EMBL" id="SEJ13435.1"/>
    </source>
</evidence>
<accession>A0A1H6WM51</accession>
<dbReference type="AlphaFoldDB" id="A0A1H6WM51"/>
<keyword evidence="1" id="KW-1133">Transmembrane helix</keyword>
<protein>
    <submittedName>
        <fullName evidence="2">Uncharacterized protein</fullName>
    </submittedName>
</protein>
<keyword evidence="1" id="KW-0472">Membrane</keyword>
<dbReference type="Proteomes" id="UP000183077">
    <property type="component" value="Unassembled WGS sequence"/>
</dbReference>
<keyword evidence="1" id="KW-0812">Transmembrane</keyword>
<name>A0A1H6WM51_9FLAO</name>
<feature type="transmembrane region" description="Helical" evidence="1">
    <location>
        <begin position="164"/>
        <end position="183"/>
    </location>
</feature>